<evidence type="ECO:0000256" key="1">
    <source>
        <dbReference type="PROSITE-ProRule" id="PRU00042"/>
    </source>
</evidence>
<feature type="domain" description="C2H2-type" evidence="3">
    <location>
        <begin position="87"/>
        <end position="116"/>
    </location>
</feature>
<dbReference type="VEuPathDB" id="PlasmoDB:PBANKA_1203800"/>
<organism evidence="4 5">
    <name type="scientific">Plasmodium berghei</name>
    <dbReference type="NCBI Taxonomy" id="5821"/>
    <lineage>
        <taxon>Eukaryota</taxon>
        <taxon>Sar</taxon>
        <taxon>Alveolata</taxon>
        <taxon>Apicomplexa</taxon>
        <taxon>Aconoidasida</taxon>
        <taxon>Haemosporida</taxon>
        <taxon>Plasmodiidae</taxon>
        <taxon>Plasmodium</taxon>
        <taxon>Plasmodium (Vinckeia)</taxon>
    </lineage>
</organism>
<evidence type="ECO:0000313" key="4">
    <source>
        <dbReference type="EMBL" id="CXI73120.1"/>
    </source>
</evidence>
<dbReference type="PROSITE" id="PS00028">
    <property type="entry name" value="ZINC_FINGER_C2H2_1"/>
    <property type="match status" value="1"/>
</dbReference>
<evidence type="ECO:0000256" key="2">
    <source>
        <dbReference type="SAM" id="MobiDB-lite"/>
    </source>
</evidence>
<keyword evidence="1" id="KW-0862">Zinc</keyword>
<feature type="compositionally biased region" description="Basic residues" evidence="2">
    <location>
        <begin position="41"/>
        <end position="50"/>
    </location>
</feature>
<dbReference type="EMBL" id="LT160032">
    <property type="protein sequence ID" value="CXI73120.1"/>
    <property type="molecule type" value="Genomic_DNA"/>
</dbReference>
<reference evidence="4 5" key="1">
    <citation type="submission" date="2016-02" db="EMBL/GenBank/DDBJ databases">
        <authorList>
            <consortium name="Pathogen Informatics"/>
        </authorList>
    </citation>
    <scope>NUCLEOTIDE SEQUENCE [LARGE SCALE GENOMIC DNA]</scope>
    <source>
        <strain evidence="4 5">K173</strain>
    </source>
</reference>
<keyword evidence="1" id="KW-0479">Metal-binding</keyword>
<name>A0A0Y9YAL3_PLABE</name>
<accession>A0A0Y9YAL3</accession>
<gene>
    <name evidence="4" type="ORF">PBK173_000317000</name>
</gene>
<keyword evidence="1" id="KW-0863">Zinc-finger</keyword>
<dbReference type="Proteomes" id="UP000069549">
    <property type="component" value="Chromosome 12"/>
</dbReference>
<evidence type="ECO:0000313" key="5">
    <source>
        <dbReference type="Proteomes" id="UP000069549"/>
    </source>
</evidence>
<dbReference type="InterPro" id="IPR013087">
    <property type="entry name" value="Znf_C2H2_type"/>
</dbReference>
<dbReference type="InterPro" id="IPR036236">
    <property type="entry name" value="Znf_C2H2_sf"/>
</dbReference>
<dbReference type="SMART" id="SM00355">
    <property type="entry name" value="ZnF_C2H2"/>
    <property type="match status" value="1"/>
</dbReference>
<dbReference type="GO" id="GO:0008270">
    <property type="term" value="F:zinc ion binding"/>
    <property type="evidence" value="ECO:0007669"/>
    <property type="project" value="UniProtKB-KW"/>
</dbReference>
<protein>
    <recommendedName>
        <fullName evidence="3">C2H2-type domain-containing protein</fullName>
    </recommendedName>
</protein>
<feature type="region of interest" description="Disordered" evidence="2">
    <location>
        <begin position="30"/>
        <end position="56"/>
    </location>
</feature>
<dbReference type="PROSITE" id="PS50157">
    <property type="entry name" value="ZINC_FINGER_C2H2_2"/>
    <property type="match status" value="1"/>
</dbReference>
<sequence length="132" mass="15591">MTNDDYLYKYASNKKKNKLKFLDEEDIVKDNNSLSSSDDKKKKKKKKKKIEKAEKNKDQFNNFEDVDITKCKNNPTNITTNDNSKNFKCQICNQTFDSRNKLFEHIKAEGHMANQIYVTPSKTKKKKKKENK</sequence>
<dbReference type="AlphaFoldDB" id="A0A0Y9YAL3"/>
<evidence type="ECO:0000259" key="3">
    <source>
        <dbReference type="PROSITE" id="PS50157"/>
    </source>
</evidence>
<dbReference type="SUPFAM" id="SSF57667">
    <property type="entry name" value="beta-beta-alpha zinc fingers"/>
    <property type="match status" value="1"/>
</dbReference>
<proteinExistence type="predicted"/>